<comment type="similarity">
    <text evidence="7">Belongs to the adenylyl cyclase class-4/guanylyl cyclase family.</text>
</comment>
<dbReference type="PANTHER" id="PTHR11920:SF335">
    <property type="entry name" value="GUANYLATE CYCLASE"/>
    <property type="match status" value="1"/>
</dbReference>
<feature type="compositionally biased region" description="Polar residues" evidence="8">
    <location>
        <begin position="621"/>
        <end position="635"/>
    </location>
</feature>
<feature type="transmembrane region" description="Helical" evidence="9">
    <location>
        <begin position="794"/>
        <end position="810"/>
    </location>
</feature>
<keyword evidence="5 9" id="KW-0472">Membrane</keyword>
<proteinExistence type="inferred from homology"/>
<evidence type="ECO:0000313" key="12">
    <source>
        <dbReference type="Proteomes" id="UP001259832"/>
    </source>
</evidence>
<dbReference type="InterPro" id="IPR018297">
    <property type="entry name" value="A/G_cyclase_CS"/>
</dbReference>
<gene>
    <name evidence="11" type="ORF">P3T76_003804</name>
</gene>
<feature type="transmembrane region" description="Helical" evidence="9">
    <location>
        <begin position="133"/>
        <end position="151"/>
    </location>
</feature>
<keyword evidence="2 9" id="KW-0812">Transmembrane</keyword>
<feature type="domain" description="Guanylate cyclase" evidence="10">
    <location>
        <begin position="362"/>
        <end position="490"/>
    </location>
</feature>
<sequence length="1148" mass="129347">MEDGHKEEQQDAMPLSPVDTERRTNSHRQRILPVGNAAHDNPRKISSTHSVFYPDVVAFDSKVHPSNFARGTRRLDGLGGSSSKDFLKTEIATATEVSVQTDMKIFPLRFRDTSQEEAFCKHFNMYVVGKVRTASRIVILVHAVMLIAQYLTQARVQHNFVFVTRAVTILLSLFFQSMISTSWFRRHFDRLLLVHYLVLDVVHQLPRFTFLLSSIEEETDAAATNENKVEELTLFASQKSVRAMNLIFIVVIYIASGMRFTMASICACWHMVVKICFAVGFCHACTWDDLDATTNCAMIAFCTLTAYHGERYVRHEFVIRLRVDEERKRRDGLLETMLPVHIKERLKDNCTDGLVESYDDVSILFCYVSNFQVLSKNASAIALVQLMNRIVFCFDKATDAHKVYKVEAIAETYMCAAGVPKRDPFHCEKVAEMALTMMRICEKESWNFNGVDIQLQIGIHSGPVVAGVVGSKTYSYHLFGDTVNTSSRVCSSGCAGKIQISARSRELLAQSGYFVISERGLVNLKGKGMVQLFWLEGKATLTTPRKLAASGIYNDFETAVEESIRAKDLEYKSPLHHRSDDYLSCMKDVEIQRVTLDFRQKNPCKYEEQWLKFRGKSSRVQAAPDTTSSLKNNGKNAKDSRSIQSVKDTASEMENSFRFEHARASTPQFCMGLCMSVVYLVITIIYRACTSSNYPDKAARNTRTYSIYGITIAILLSIVKLLRKYPHLARLKEKWGTGTGLVFVSALNIQLLTALNAFKDSQPRGQQKITFLDGNILYAVIAGLAMRLRFRNAALINTWGYVAFVVCTCLRRPEVWADMSEGFYLLFVASWISILFGYKRELGLRHDFLLKCTLQLEQQKCEDLLTNMLPSKQYAEALMQQSTIVDELAEVTLLYSDMVGFTPLGAKLDPEAVCVMLNQIYSAFDSHLDELGVYKMDTVGDAFIVVGGLPSHKSSKNHAAAIAAFAVEMLREIESFCAEANVELQMRIGIHTGPVVGGVVGIKKPRYLIWGKHTVIANLMESRGVPGRIQLSDAAYTHLHKCPEFKIEERADQVQISENDAMRTYFLVPEHPTVKDTIVSHYLDDNCLVDTADVYAFQELQTCLLPSSNISLSKRLELSMNSRRQSDQLATSLEESLLPPLSELVQSK</sequence>
<feature type="domain" description="Guanylate cyclase" evidence="10">
    <location>
        <begin position="892"/>
        <end position="1021"/>
    </location>
</feature>
<dbReference type="Proteomes" id="UP001259832">
    <property type="component" value="Unassembled WGS sequence"/>
</dbReference>
<feature type="transmembrane region" description="Helical" evidence="9">
    <location>
        <begin position="163"/>
        <end position="184"/>
    </location>
</feature>
<comment type="subcellular location">
    <subcellularLocation>
        <location evidence="1">Membrane</location>
    </subcellularLocation>
</comment>
<dbReference type="SUPFAM" id="SSF55073">
    <property type="entry name" value="Nucleotide cyclase"/>
    <property type="match status" value="2"/>
</dbReference>
<evidence type="ECO:0000256" key="9">
    <source>
        <dbReference type="SAM" id="Phobius"/>
    </source>
</evidence>
<dbReference type="CDD" id="cd07302">
    <property type="entry name" value="CHD"/>
    <property type="match status" value="2"/>
</dbReference>
<evidence type="ECO:0000256" key="1">
    <source>
        <dbReference type="ARBA" id="ARBA00004370"/>
    </source>
</evidence>
<dbReference type="Pfam" id="PF00211">
    <property type="entry name" value="Guanylate_cyc"/>
    <property type="match status" value="2"/>
</dbReference>
<keyword evidence="6 7" id="KW-0456">Lyase</keyword>
<dbReference type="GO" id="GO:0007168">
    <property type="term" value="P:receptor guanylyl cyclase signaling pathway"/>
    <property type="evidence" value="ECO:0007669"/>
    <property type="project" value="TreeGrafter"/>
</dbReference>
<dbReference type="GO" id="GO:0004383">
    <property type="term" value="F:guanylate cyclase activity"/>
    <property type="evidence" value="ECO:0007669"/>
    <property type="project" value="TreeGrafter"/>
</dbReference>
<keyword evidence="3" id="KW-0547">Nucleotide-binding</keyword>
<dbReference type="PROSITE" id="PS50125">
    <property type="entry name" value="GUANYLATE_CYCLASE_2"/>
    <property type="match status" value="2"/>
</dbReference>
<organism evidence="11 12">
    <name type="scientific">Phytophthora citrophthora</name>
    <dbReference type="NCBI Taxonomy" id="4793"/>
    <lineage>
        <taxon>Eukaryota</taxon>
        <taxon>Sar</taxon>
        <taxon>Stramenopiles</taxon>
        <taxon>Oomycota</taxon>
        <taxon>Peronosporomycetes</taxon>
        <taxon>Peronosporales</taxon>
        <taxon>Peronosporaceae</taxon>
        <taxon>Phytophthora</taxon>
    </lineage>
</organism>
<dbReference type="Gene3D" id="3.30.70.1230">
    <property type="entry name" value="Nucleotide cyclase"/>
    <property type="match status" value="2"/>
</dbReference>
<evidence type="ECO:0000256" key="7">
    <source>
        <dbReference type="RuleBase" id="RU000405"/>
    </source>
</evidence>
<feature type="transmembrane region" description="Helical" evidence="9">
    <location>
        <begin position="770"/>
        <end position="788"/>
    </location>
</feature>
<evidence type="ECO:0000313" key="11">
    <source>
        <dbReference type="EMBL" id="KAK1945271.1"/>
    </source>
</evidence>
<evidence type="ECO:0000256" key="3">
    <source>
        <dbReference type="ARBA" id="ARBA00022741"/>
    </source>
</evidence>
<evidence type="ECO:0000256" key="4">
    <source>
        <dbReference type="ARBA" id="ARBA00022989"/>
    </source>
</evidence>
<feature type="transmembrane region" description="Helical" evidence="9">
    <location>
        <begin position="246"/>
        <end position="272"/>
    </location>
</feature>
<dbReference type="PANTHER" id="PTHR11920">
    <property type="entry name" value="GUANYLYL CYCLASE"/>
    <property type="match status" value="1"/>
</dbReference>
<dbReference type="InterPro" id="IPR029787">
    <property type="entry name" value="Nucleotide_cyclase"/>
</dbReference>
<dbReference type="SMART" id="SM00044">
    <property type="entry name" value="CYCc"/>
    <property type="match status" value="2"/>
</dbReference>
<evidence type="ECO:0000256" key="8">
    <source>
        <dbReference type="SAM" id="MobiDB-lite"/>
    </source>
</evidence>
<feature type="region of interest" description="Disordered" evidence="8">
    <location>
        <begin position="1"/>
        <end position="31"/>
    </location>
</feature>
<protein>
    <submittedName>
        <fullName evidence="11">Guanylyl cyclase</fullName>
    </submittedName>
</protein>
<accession>A0AAD9GWB6</accession>
<name>A0AAD9GWB6_9STRA</name>
<evidence type="ECO:0000259" key="10">
    <source>
        <dbReference type="PROSITE" id="PS50125"/>
    </source>
</evidence>
<feature type="transmembrane region" description="Helical" evidence="9">
    <location>
        <begin position="705"/>
        <end position="723"/>
    </location>
</feature>
<dbReference type="AlphaFoldDB" id="A0AAD9GWB6"/>
<evidence type="ECO:0000256" key="2">
    <source>
        <dbReference type="ARBA" id="ARBA00022692"/>
    </source>
</evidence>
<evidence type="ECO:0000256" key="5">
    <source>
        <dbReference type="ARBA" id="ARBA00023136"/>
    </source>
</evidence>
<dbReference type="InterPro" id="IPR001054">
    <property type="entry name" value="A/G_cyclase"/>
</dbReference>
<dbReference type="GO" id="GO:0001653">
    <property type="term" value="F:peptide receptor activity"/>
    <property type="evidence" value="ECO:0007669"/>
    <property type="project" value="TreeGrafter"/>
</dbReference>
<reference evidence="11" key="1">
    <citation type="submission" date="2023-08" db="EMBL/GenBank/DDBJ databases">
        <title>Reference Genome Resource for the Citrus Pathogen Phytophthora citrophthora.</title>
        <authorList>
            <person name="Moller H."/>
            <person name="Coetzee B."/>
            <person name="Rose L.J."/>
            <person name="Van Niekerk J.M."/>
        </authorList>
    </citation>
    <scope>NUCLEOTIDE SEQUENCE</scope>
    <source>
        <strain evidence="11">STE-U-9442</strain>
    </source>
</reference>
<feature type="transmembrane region" description="Helical" evidence="9">
    <location>
        <begin position="666"/>
        <end position="685"/>
    </location>
</feature>
<feature type="region of interest" description="Disordered" evidence="8">
    <location>
        <begin position="621"/>
        <end position="645"/>
    </location>
</feature>
<keyword evidence="4 9" id="KW-1133">Transmembrane helix</keyword>
<dbReference type="GO" id="GO:0035556">
    <property type="term" value="P:intracellular signal transduction"/>
    <property type="evidence" value="ECO:0007669"/>
    <property type="project" value="InterPro"/>
</dbReference>
<dbReference type="PROSITE" id="PS00452">
    <property type="entry name" value="GUANYLATE_CYCLASE_1"/>
    <property type="match status" value="1"/>
</dbReference>
<dbReference type="GO" id="GO:0000166">
    <property type="term" value="F:nucleotide binding"/>
    <property type="evidence" value="ECO:0007669"/>
    <property type="project" value="UniProtKB-KW"/>
</dbReference>
<keyword evidence="12" id="KW-1185">Reference proteome</keyword>
<dbReference type="GO" id="GO:0005886">
    <property type="term" value="C:plasma membrane"/>
    <property type="evidence" value="ECO:0007669"/>
    <property type="project" value="TreeGrafter"/>
</dbReference>
<evidence type="ECO:0000256" key="6">
    <source>
        <dbReference type="ARBA" id="ARBA00023239"/>
    </source>
</evidence>
<dbReference type="GO" id="GO:0004016">
    <property type="term" value="F:adenylate cyclase activity"/>
    <property type="evidence" value="ECO:0007669"/>
    <property type="project" value="TreeGrafter"/>
</dbReference>
<dbReference type="EMBL" id="JASMQC010000005">
    <property type="protein sequence ID" value="KAK1945271.1"/>
    <property type="molecule type" value="Genomic_DNA"/>
</dbReference>
<dbReference type="InterPro" id="IPR050401">
    <property type="entry name" value="Cyclic_nucleotide_synthase"/>
</dbReference>
<feature type="transmembrane region" description="Helical" evidence="9">
    <location>
        <begin position="822"/>
        <end position="838"/>
    </location>
</feature>
<comment type="caution">
    <text evidence="11">The sequence shown here is derived from an EMBL/GenBank/DDBJ whole genome shotgun (WGS) entry which is preliminary data.</text>
</comment>
<feature type="transmembrane region" description="Helical" evidence="9">
    <location>
        <begin position="735"/>
        <end position="758"/>
    </location>
</feature>